<organism evidence="1">
    <name type="scientific">uncultured Caudovirales phage</name>
    <dbReference type="NCBI Taxonomy" id="2100421"/>
    <lineage>
        <taxon>Viruses</taxon>
        <taxon>Duplodnaviria</taxon>
        <taxon>Heunggongvirae</taxon>
        <taxon>Uroviricota</taxon>
        <taxon>Caudoviricetes</taxon>
        <taxon>Peduoviridae</taxon>
        <taxon>Maltschvirus</taxon>
        <taxon>Maltschvirus maltsch</taxon>
    </lineage>
</organism>
<proteinExistence type="predicted"/>
<accession>A0A6J5NQT8</accession>
<gene>
    <name evidence="1" type="ORF">UFOVP699_184</name>
</gene>
<evidence type="ECO:0000313" key="1">
    <source>
        <dbReference type="EMBL" id="CAB4159448.1"/>
    </source>
</evidence>
<sequence>MSYLLSYKGWRALHEAEESGEKQKSLVLLSGPSASGKTYFAMNRLGAKHWYSDPTAKTVLLGTDNFNNQEIRPTFIKLVEDSGMPTLAKIASQVDSPHILKLYDTEFAQWSKEASPEEKSRYEELERVAGYDPEKCKSTVRKQEGKDGDGRVSAMSWAAHLLPATEILFDDVGDAIKNYYAEGEVKDILLFTPLDHYLGNIISRNESSNKGERIDTSNKEAGIYQYCDWYRAAAEPDLDDKKYSVEEMKSQLEAAGYSNSDELLQLLGVTPELEEGFYIGLKDWVTPTRIINSRDESTGRAESAANFDSFSAL</sequence>
<protein>
    <submittedName>
        <fullName evidence="1">Uncharacterized protein</fullName>
    </submittedName>
</protein>
<name>A0A6J5NQT8_9CAUD</name>
<dbReference type="EMBL" id="LR796670">
    <property type="protein sequence ID" value="CAB4159448.1"/>
    <property type="molecule type" value="Genomic_DNA"/>
</dbReference>
<reference evidence="1" key="1">
    <citation type="submission" date="2020-04" db="EMBL/GenBank/DDBJ databases">
        <authorList>
            <person name="Chiriac C."/>
            <person name="Salcher M."/>
            <person name="Ghai R."/>
            <person name="Kavagutti S V."/>
        </authorList>
    </citation>
    <scope>NUCLEOTIDE SEQUENCE</scope>
</reference>